<dbReference type="InterPro" id="IPR020904">
    <property type="entry name" value="Sc_DH/Rdtase_CS"/>
</dbReference>
<keyword evidence="2" id="KW-0813">Transport</keyword>
<dbReference type="AlphaFoldDB" id="A0A0A2KZC3"/>
<dbReference type="PANTHER" id="PTHR43791">
    <property type="entry name" value="PERMEASE-RELATED"/>
    <property type="match status" value="1"/>
</dbReference>
<proteinExistence type="inferred from homology"/>
<dbReference type="Pfam" id="PF07690">
    <property type="entry name" value="MFS_1"/>
    <property type="match status" value="1"/>
</dbReference>
<protein>
    <submittedName>
        <fullName evidence="10">Short-chain dehydrogenase/reductase SDR</fullName>
    </submittedName>
</protein>
<evidence type="ECO:0000313" key="11">
    <source>
        <dbReference type="Proteomes" id="UP000030104"/>
    </source>
</evidence>
<gene>
    <name evidence="10" type="ORF">PITC_045500</name>
</gene>
<keyword evidence="6 9" id="KW-0472">Membrane</keyword>
<evidence type="ECO:0000256" key="9">
    <source>
        <dbReference type="SAM" id="Phobius"/>
    </source>
</evidence>
<dbReference type="PANTHER" id="PTHR43791:SF39">
    <property type="entry name" value="TRANSPORTER LIZ1_SEO1, PUTATIVE (AFU_ORTHOLOGUE AFUA_3G00980)-RELATED"/>
    <property type="match status" value="1"/>
</dbReference>
<feature type="transmembrane region" description="Helical" evidence="9">
    <location>
        <begin position="173"/>
        <end position="195"/>
    </location>
</feature>
<dbReference type="GO" id="GO:0016020">
    <property type="term" value="C:membrane"/>
    <property type="evidence" value="ECO:0007669"/>
    <property type="project" value="UniProtKB-SubCell"/>
</dbReference>
<comment type="similarity">
    <text evidence="7">Belongs to the major facilitator superfamily. Allantoate permease family.</text>
</comment>
<dbReference type="SUPFAM" id="SSF103473">
    <property type="entry name" value="MFS general substrate transporter"/>
    <property type="match status" value="1"/>
</dbReference>
<dbReference type="Gene3D" id="3.40.50.720">
    <property type="entry name" value="NAD(P)-binding Rossmann-like Domain"/>
    <property type="match status" value="1"/>
</dbReference>
<keyword evidence="11" id="KW-1185">Reference proteome</keyword>
<evidence type="ECO:0000256" key="5">
    <source>
        <dbReference type="ARBA" id="ARBA00022989"/>
    </source>
</evidence>
<dbReference type="InterPro" id="IPR036259">
    <property type="entry name" value="MFS_trans_sf"/>
</dbReference>
<feature type="transmembrane region" description="Helical" evidence="9">
    <location>
        <begin position="207"/>
        <end position="229"/>
    </location>
</feature>
<evidence type="ECO:0000256" key="3">
    <source>
        <dbReference type="ARBA" id="ARBA00022692"/>
    </source>
</evidence>
<comment type="caution">
    <text evidence="10">The sequence shown here is derived from an EMBL/GenBank/DDBJ whole genome shotgun (WGS) entry which is preliminary data.</text>
</comment>
<feature type="transmembrane region" description="Helical" evidence="9">
    <location>
        <begin position="385"/>
        <end position="403"/>
    </location>
</feature>
<evidence type="ECO:0000256" key="8">
    <source>
        <dbReference type="SAM" id="MobiDB-lite"/>
    </source>
</evidence>
<evidence type="ECO:0000256" key="2">
    <source>
        <dbReference type="ARBA" id="ARBA00022448"/>
    </source>
</evidence>
<keyword evidence="5 9" id="KW-1133">Transmembrane helix</keyword>
<dbReference type="PROSITE" id="PS00061">
    <property type="entry name" value="ADH_SHORT"/>
    <property type="match status" value="1"/>
</dbReference>
<dbReference type="EMBL" id="JQGA01001127">
    <property type="protein sequence ID" value="KGO69690.1"/>
    <property type="molecule type" value="Genomic_DNA"/>
</dbReference>
<organism evidence="10 11">
    <name type="scientific">Penicillium italicum</name>
    <name type="common">Blue mold</name>
    <dbReference type="NCBI Taxonomy" id="40296"/>
    <lineage>
        <taxon>Eukaryota</taxon>
        <taxon>Fungi</taxon>
        <taxon>Dikarya</taxon>
        <taxon>Ascomycota</taxon>
        <taxon>Pezizomycotina</taxon>
        <taxon>Eurotiomycetes</taxon>
        <taxon>Eurotiomycetidae</taxon>
        <taxon>Eurotiales</taxon>
        <taxon>Aspergillaceae</taxon>
        <taxon>Penicillium</taxon>
    </lineage>
</organism>
<keyword evidence="4" id="KW-0521">NADP</keyword>
<sequence>MGTAGDSQRVTAASVHSIDSENQSNDDQINNVANSVRPWKSYIWDTWDLPPDQRWLLFKVDTFVLTFASIGYFLKNIDQSNVNNAFLSGMEEDLEMFGNQLVTSTSIWTVGYVIGQIPSNLLLTRISPRWVIPSLEALYALRFLVGFFESGFYPGIHYLLGSWYTPREIGKRAMIFWLAGSVGTLFSGFLQAAAYNNLNGTHGYAGWRWLFIIDGIITLPLALAGYIFFPNLPQSGNKTWWTTEEEHILSIKRMEKIGRAGKKPWTMAKAKAILLSWHTYLLPFLYIVWNNGYAQPAMGYWLKSFNAHPPPVPGRSYSISQINNLPLPTTAVLIVMALIWGWLSDGPCRGARWPFIYIGAVITIIFSALMWKLPFYTNIKGRMVVYWLSNIGAGAGPLILSWINEICSDDTEKRALLVAMANDFAYVVQAVYGDISDKREVFMYPDRYCEVLSRGSLDLHINTPLTTIHQPKFNTPFLGQVRLKFIWYYLKMAFPYKHVLLVGATSGIGRAMADRLIEAGIKVTAVGRRKQHLDEFIEKHGEENASAMNYDVSDIDQAPKFAADATAQYPDIDCVFLNPGTQRKYKLTDPKDGDLGDFRAEMDVNFISYVALTQAFIPFLMSKSTPTSFIFTTSLLALVPAPRIPAYSAAKAALNAFVYCLRDQLRDTNVKVIDLAPPLVSTELHDYMGIEKGRGMGMPVEQYAEDAYQALEMGCDEILGGSVGPTEVFQDLADKRRRLFDEFAPMLRDVD</sequence>
<feature type="region of interest" description="Disordered" evidence="8">
    <location>
        <begin position="1"/>
        <end position="30"/>
    </location>
</feature>
<evidence type="ECO:0000313" key="10">
    <source>
        <dbReference type="EMBL" id="KGO69690.1"/>
    </source>
</evidence>
<dbReference type="InterPro" id="IPR011701">
    <property type="entry name" value="MFS"/>
</dbReference>
<feature type="compositionally biased region" description="Polar residues" evidence="8">
    <location>
        <begin position="1"/>
        <end position="11"/>
    </location>
</feature>
<feature type="transmembrane region" description="Helical" evidence="9">
    <location>
        <begin position="325"/>
        <end position="343"/>
    </location>
</feature>
<dbReference type="Gene3D" id="1.20.1250.20">
    <property type="entry name" value="MFS general substrate transporter like domains"/>
    <property type="match status" value="2"/>
</dbReference>
<dbReference type="Proteomes" id="UP000030104">
    <property type="component" value="Unassembled WGS sequence"/>
</dbReference>
<dbReference type="Pfam" id="PF00106">
    <property type="entry name" value="adh_short"/>
    <property type="match status" value="1"/>
</dbReference>
<dbReference type="OrthoDB" id="3639251at2759"/>
<feature type="compositionally biased region" description="Polar residues" evidence="8">
    <location>
        <begin position="20"/>
        <end position="30"/>
    </location>
</feature>
<dbReference type="GO" id="GO:0022857">
    <property type="term" value="F:transmembrane transporter activity"/>
    <property type="evidence" value="ECO:0007669"/>
    <property type="project" value="InterPro"/>
</dbReference>
<keyword evidence="3 9" id="KW-0812">Transmembrane</keyword>
<evidence type="ECO:0000256" key="7">
    <source>
        <dbReference type="ARBA" id="ARBA00037968"/>
    </source>
</evidence>
<accession>A0A0A2KZC3</accession>
<dbReference type="OMA" id="IKPARSW"/>
<dbReference type="PhylomeDB" id="A0A0A2KZC3"/>
<evidence type="ECO:0000256" key="6">
    <source>
        <dbReference type="ARBA" id="ARBA00023136"/>
    </source>
</evidence>
<comment type="subcellular location">
    <subcellularLocation>
        <location evidence="1">Membrane</location>
        <topology evidence="1">Multi-pass membrane protein</topology>
    </subcellularLocation>
</comment>
<reference evidence="10 11" key="1">
    <citation type="journal article" date="2015" name="Mol. Plant Microbe Interact.">
        <title>Genome, transcriptome, and functional analyses of Penicillium expansum provide new insights into secondary metabolism and pathogenicity.</title>
        <authorList>
            <person name="Ballester A.R."/>
            <person name="Marcet-Houben M."/>
            <person name="Levin E."/>
            <person name="Sela N."/>
            <person name="Selma-Lazaro C."/>
            <person name="Carmona L."/>
            <person name="Wisniewski M."/>
            <person name="Droby S."/>
            <person name="Gonzalez-Candelas L."/>
            <person name="Gabaldon T."/>
        </authorList>
    </citation>
    <scope>NUCLEOTIDE SEQUENCE [LARGE SCALE GENOMIC DNA]</scope>
    <source>
        <strain evidence="10 11">PHI-1</strain>
    </source>
</reference>
<dbReference type="InterPro" id="IPR036291">
    <property type="entry name" value="NAD(P)-bd_dom_sf"/>
</dbReference>
<name>A0A0A2KZC3_PENIT</name>
<dbReference type="HOGENOM" id="CLU_370490_0_0_1"/>
<evidence type="ECO:0000256" key="1">
    <source>
        <dbReference type="ARBA" id="ARBA00004141"/>
    </source>
</evidence>
<dbReference type="STRING" id="40296.A0A0A2KZC3"/>
<dbReference type="PRINTS" id="PR00081">
    <property type="entry name" value="GDHRDH"/>
</dbReference>
<dbReference type="InterPro" id="IPR002347">
    <property type="entry name" value="SDR_fam"/>
</dbReference>
<dbReference type="FunFam" id="1.20.1250.20:FF:000065">
    <property type="entry name" value="Putative MFS pantothenate transporter"/>
    <property type="match status" value="1"/>
</dbReference>
<dbReference type="SUPFAM" id="SSF51735">
    <property type="entry name" value="NAD(P)-binding Rossmann-fold domains"/>
    <property type="match status" value="1"/>
</dbReference>
<evidence type="ECO:0000256" key="4">
    <source>
        <dbReference type="ARBA" id="ARBA00022857"/>
    </source>
</evidence>
<feature type="transmembrane region" description="Helical" evidence="9">
    <location>
        <begin position="137"/>
        <end position="161"/>
    </location>
</feature>
<feature type="transmembrane region" description="Helical" evidence="9">
    <location>
        <begin position="355"/>
        <end position="373"/>
    </location>
</feature>